<protein>
    <submittedName>
        <fullName evidence="2">Uncharacterized protein</fullName>
    </submittedName>
</protein>
<sequence>MSFQISDPLIKIIPPYRHRAESSCSSGSGGGGGVQRAVTPKLGTGNICSGDNSGQTSSTSSPHFNSSELLQNTSIGSSYGSVKLATTTSSSGTATSFPSSLRAEGPAIACRRIIPVGSLSFL</sequence>
<name>A8P8A7_BRUMA</name>
<gene>
    <name evidence="2" type="ORF">Bm1_18915</name>
</gene>
<organism evidence="2">
    <name type="scientific">Brugia malayi</name>
    <name type="common">Filarial nematode worm</name>
    <dbReference type="NCBI Taxonomy" id="6279"/>
    <lineage>
        <taxon>Eukaryota</taxon>
        <taxon>Metazoa</taxon>
        <taxon>Ecdysozoa</taxon>
        <taxon>Nematoda</taxon>
        <taxon>Chromadorea</taxon>
        <taxon>Rhabditida</taxon>
        <taxon>Spirurina</taxon>
        <taxon>Spiruromorpha</taxon>
        <taxon>Filarioidea</taxon>
        <taxon>Onchocercidae</taxon>
        <taxon>Brugia</taxon>
    </lineage>
</organism>
<accession>A8P8A7</accession>
<feature type="compositionally biased region" description="Polar residues" evidence="1">
    <location>
        <begin position="46"/>
        <end position="56"/>
    </location>
</feature>
<proteinExistence type="predicted"/>
<evidence type="ECO:0000313" key="2">
    <source>
        <dbReference type="EMBL" id="EDP35903.1"/>
    </source>
</evidence>
<reference evidence="2" key="1">
    <citation type="journal article" date="2007" name="Science">
        <title>Draft genome of the filarial nematode parasite Brugia malayi.</title>
        <authorList>
            <person name="Ghedin E."/>
            <person name="Wang S."/>
            <person name="Spiro D."/>
            <person name="Caler E."/>
            <person name="Zhao Q."/>
            <person name="Crabtree J."/>
            <person name="Allen J.E."/>
            <person name="Delcher A.L."/>
            <person name="Guiliano D.B."/>
            <person name="Miranda-Saavedra D."/>
            <person name="Angiuoli S.V."/>
            <person name="Creasy T."/>
            <person name="Amedeo P."/>
            <person name="Haas B."/>
            <person name="El-Sayed N.M."/>
            <person name="Wortman J.R."/>
            <person name="Feldblyum T."/>
            <person name="Tallon L."/>
            <person name="Schatz M."/>
            <person name="Shumway M."/>
            <person name="Koo H."/>
            <person name="Salzberg S.L."/>
            <person name="Schobel S."/>
            <person name="Pertea M."/>
            <person name="Pop M."/>
            <person name="White O."/>
            <person name="Barton G.J."/>
            <person name="Carlow C.K."/>
            <person name="Crawford M.J."/>
            <person name="Daub J."/>
            <person name="Dimmic M.W."/>
            <person name="Estes C.F."/>
            <person name="Foster J.M."/>
            <person name="Ganatra M."/>
            <person name="Gregory W.F."/>
            <person name="Johnson N.M."/>
            <person name="Jin J."/>
            <person name="Komuniecki R."/>
            <person name="Korf I."/>
            <person name="Kumar S."/>
            <person name="Laney S."/>
            <person name="Li B.W."/>
            <person name="Li W."/>
            <person name="Lindblom T.H."/>
            <person name="Lustigman S."/>
            <person name="Ma D."/>
            <person name="Maina C.V."/>
            <person name="Martin D.M."/>
            <person name="McCarter J.P."/>
            <person name="McReynolds L."/>
            <person name="Mitreva M."/>
            <person name="Nutman T.B."/>
            <person name="Parkinson J."/>
            <person name="Peregrin-Alvarez J.M."/>
            <person name="Poole C."/>
            <person name="Ren Q."/>
            <person name="Saunders L."/>
            <person name="Sluder A.E."/>
            <person name="Smith K."/>
            <person name="Stanke M."/>
            <person name="Unnasch T.R."/>
            <person name="Ware J."/>
            <person name="Wei A.D."/>
            <person name="Weil G."/>
            <person name="Williams D.J."/>
            <person name="Zhang Y."/>
            <person name="Williams S.A."/>
            <person name="Fraser-Liggett C."/>
            <person name="Slatko B."/>
            <person name="Blaxter M.L."/>
            <person name="Scott A.L."/>
        </authorList>
    </citation>
    <scope>NUCLEOTIDE SEQUENCE [LARGE SCALE GENOMIC DNA]</scope>
</reference>
<dbReference type="AlphaFoldDB" id="A8P8A7"/>
<feature type="compositionally biased region" description="Low complexity" evidence="1">
    <location>
        <begin position="57"/>
        <end position="67"/>
    </location>
</feature>
<dbReference type="EMBL" id="DS238835">
    <property type="protein sequence ID" value="EDP35903.1"/>
    <property type="molecule type" value="Genomic_DNA"/>
</dbReference>
<feature type="region of interest" description="Disordered" evidence="1">
    <location>
        <begin position="20"/>
        <end position="68"/>
    </location>
</feature>
<evidence type="ECO:0000256" key="1">
    <source>
        <dbReference type="SAM" id="MobiDB-lite"/>
    </source>
</evidence>